<proteinExistence type="predicted"/>
<evidence type="ECO:0000313" key="1">
    <source>
        <dbReference type="EMBL" id="ABE30934.1"/>
    </source>
</evidence>
<accession>Q13YA5</accession>
<organism evidence="1 2">
    <name type="scientific">Paraburkholderia xenovorans (strain LB400)</name>
    <dbReference type="NCBI Taxonomy" id="266265"/>
    <lineage>
        <taxon>Bacteria</taxon>
        <taxon>Pseudomonadati</taxon>
        <taxon>Pseudomonadota</taxon>
        <taxon>Betaproteobacteria</taxon>
        <taxon>Burkholderiales</taxon>
        <taxon>Burkholderiaceae</taxon>
        <taxon>Paraburkholderia</taxon>
    </lineage>
</organism>
<keyword evidence="2" id="KW-1185">Reference proteome</keyword>
<dbReference type="STRING" id="266265.Bxe_A2032"/>
<protein>
    <submittedName>
        <fullName evidence="1">Uncharacterized protein</fullName>
    </submittedName>
</protein>
<dbReference type="KEGG" id="bxe:Bxe_A2032"/>
<dbReference type="Proteomes" id="UP000001817">
    <property type="component" value="Chromosome 1"/>
</dbReference>
<name>Q13YA5_PARXL</name>
<evidence type="ECO:0000313" key="2">
    <source>
        <dbReference type="Proteomes" id="UP000001817"/>
    </source>
</evidence>
<reference evidence="1 2" key="1">
    <citation type="journal article" date="2006" name="Proc. Natl. Acad. Sci. U.S.A.">
        <title>Burkholderia xenovorans LB400 harbors a multi-replicon, 9.73-Mbp genome shaped for versatility.</title>
        <authorList>
            <person name="Chain P.S."/>
            <person name="Denef V.J."/>
            <person name="Konstantinidis K.T."/>
            <person name="Vergez L.M."/>
            <person name="Agullo L."/>
            <person name="Reyes V.L."/>
            <person name="Hauser L."/>
            <person name="Cordova M."/>
            <person name="Gomez L."/>
            <person name="Gonzalez M."/>
            <person name="Land M."/>
            <person name="Lao V."/>
            <person name="Larimer F."/>
            <person name="LiPuma J.J."/>
            <person name="Mahenthiralingam E."/>
            <person name="Malfatti S.A."/>
            <person name="Marx C.J."/>
            <person name="Parnell J.J."/>
            <person name="Ramette A."/>
            <person name="Richardson P."/>
            <person name="Seeger M."/>
            <person name="Smith D."/>
            <person name="Spilker T."/>
            <person name="Sul W.J."/>
            <person name="Tsoi T.V."/>
            <person name="Ulrich L.E."/>
            <person name="Zhulin I.B."/>
            <person name="Tiedje J.M."/>
        </authorList>
    </citation>
    <scope>NUCLEOTIDE SEQUENCE [LARGE SCALE GENOMIC DNA]</scope>
    <source>
        <strain evidence="1 2">LB400</strain>
    </source>
</reference>
<gene>
    <name evidence="1" type="ORF">Bxe_A2032</name>
</gene>
<dbReference type="EMBL" id="CP000270">
    <property type="protein sequence ID" value="ABE30934.1"/>
    <property type="molecule type" value="Genomic_DNA"/>
</dbReference>
<sequence>MDNGTGVKRLTVPALSRGLTWSVESECRARRGNAKHLNETVDIADQVTITRAHIDRGWSLNAICAPRMKNRRHAVTADQDGVMARVYRRGLTAMTLLESALAKRTTRERKGAPAVEERRPQLIHSGHASPSGMSRQTVTASPLRVQLLYYCGRRYASAITAQFCKCRLSACSASARSLPRNVWLAATVACAAAALEAVFMVDSIQGLYLGNNPIIASFCRTATNINKVADRVATGRINGWPVLKRAASQRCLLTTRTVQVQ</sequence>
<dbReference type="AlphaFoldDB" id="Q13YA5"/>